<name>A0A319F301_ASPSB</name>
<evidence type="ECO:0000256" key="1">
    <source>
        <dbReference type="SAM" id="Coils"/>
    </source>
</evidence>
<evidence type="ECO:0000313" key="3">
    <source>
        <dbReference type="EMBL" id="PYI12324.1"/>
    </source>
</evidence>
<feature type="region of interest" description="Disordered" evidence="2">
    <location>
        <begin position="76"/>
        <end position="226"/>
    </location>
</feature>
<sequence>MPLGPRRHRRGLKTGGRWTEDERQRLWRLRSENSTLSWGRFHQKFFPNRSLNALQKAHSVMSLEKKKLDMMNNNTSKIRGRVVKRSQPDQGNQGGRLVKQAKTTGDIPFEGGRVEETDGSGSTEASASESDSDSGEESDEETLQGPAIDSQESTNKSDASLGKEVNDETREEEGPHLTDTSKPAPSASPSTDKQKSGKLTTEEKRNVVNSPSDPATVPSEDPFTLPPYMQFLETTLLQYKMMMWKNRDQERVTTALQEEVDTLKELNNNKEDKIASLQEEVRNHLQTIRSLTQAKNGYKDEVNRQKSANQLLSSQNAVLEQKLVIVRNDRKCETCARVSELISPSLAKPKAG</sequence>
<evidence type="ECO:0008006" key="5">
    <source>
        <dbReference type="Google" id="ProtNLM"/>
    </source>
</evidence>
<protein>
    <recommendedName>
        <fullName evidence="5">Myb-like domain-containing protein</fullName>
    </recommendedName>
</protein>
<feature type="compositionally biased region" description="Low complexity" evidence="2">
    <location>
        <begin position="119"/>
        <end position="129"/>
    </location>
</feature>
<feature type="compositionally biased region" description="Basic and acidic residues" evidence="2">
    <location>
        <begin position="164"/>
        <end position="176"/>
    </location>
</feature>
<keyword evidence="1" id="KW-0175">Coiled coil</keyword>
<feature type="compositionally biased region" description="Basic and acidic residues" evidence="2">
    <location>
        <begin position="192"/>
        <end position="206"/>
    </location>
</feature>
<dbReference type="VEuPathDB" id="FungiDB:BO78DRAFT_424787"/>
<accession>A0A319F301</accession>
<feature type="coiled-coil region" evidence="1">
    <location>
        <begin position="249"/>
        <end position="294"/>
    </location>
</feature>
<reference evidence="3 4" key="1">
    <citation type="submission" date="2018-02" db="EMBL/GenBank/DDBJ databases">
        <title>The genomes of Aspergillus section Nigri reveals drivers in fungal speciation.</title>
        <authorList>
            <consortium name="DOE Joint Genome Institute"/>
            <person name="Vesth T.C."/>
            <person name="Nybo J."/>
            <person name="Theobald S."/>
            <person name="Brandl J."/>
            <person name="Frisvad J.C."/>
            <person name="Nielsen K.F."/>
            <person name="Lyhne E.K."/>
            <person name="Kogle M.E."/>
            <person name="Kuo A."/>
            <person name="Riley R."/>
            <person name="Clum A."/>
            <person name="Nolan M."/>
            <person name="Lipzen A."/>
            <person name="Salamov A."/>
            <person name="Henrissat B."/>
            <person name="Wiebenga A."/>
            <person name="De vries R.P."/>
            <person name="Grigoriev I.V."/>
            <person name="Mortensen U.H."/>
            <person name="Andersen M.R."/>
            <person name="Baker S.E."/>
        </authorList>
    </citation>
    <scope>NUCLEOTIDE SEQUENCE [LARGE SCALE GENOMIC DNA]</scope>
    <source>
        <strain evidence="3 4">CBS 121057</strain>
    </source>
</reference>
<feature type="compositionally biased region" description="Low complexity" evidence="2">
    <location>
        <begin position="178"/>
        <end position="191"/>
    </location>
</feature>
<dbReference type="AlphaFoldDB" id="A0A319F301"/>
<gene>
    <name evidence="3" type="ORF">BO78DRAFT_424787</name>
</gene>
<dbReference type="EMBL" id="KZ826315">
    <property type="protein sequence ID" value="PYI12324.1"/>
    <property type="molecule type" value="Genomic_DNA"/>
</dbReference>
<evidence type="ECO:0000256" key="2">
    <source>
        <dbReference type="SAM" id="MobiDB-lite"/>
    </source>
</evidence>
<dbReference type="OrthoDB" id="4508198at2759"/>
<evidence type="ECO:0000313" key="4">
    <source>
        <dbReference type="Proteomes" id="UP000248423"/>
    </source>
</evidence>
<organism evidence="3 4">
    <name type="scientific">Aspergillus sclerotiicarbonarius (strain CBS 121057 / IBT 28362)</name>
    <dbReference type="NCBI Taxonomy" id="1448318"/>
    <lineage>
        <taxon>Eukaryota</taxon>
        <taxon>Fungi</taxon>
        <taxon>Dikarya</taxon>
        <taxon>Ascomycota</taxon>
        <taxon>Pezizomycotina</taxon>
        <taxon>Eurotiomycetes</taxon>
        <taxon>Eurotiomycetidae</taxon>
        <taxon>Eurotiales</taxon>
        <taxon>Aspergillaceae</taxon>
        <taxon>Aspergillus</taxon>
        <taxon>Aspergillus subgen. Circumdati</taxon>
    </lineage>
</organism>
<dbReference type="Proteomes" id="UP000248423">
    <property type="component" value="Unassembled WGS sequence"/>
</dbReference>
<keyword evidence="4" id="KW-1185">Reference proteome</keyword>
<proteinExistence type="predicted"/>
<feature type="compositionally biased region" description="Acidic residues" evidence="2">
    <location>
        <begin position="130"/>
        <end position="142"/>
    </location>
</feature>